<dbReference type="Pfam" id="PF00069">
    <property type="entry name" value="Pkinase"/>
    <property type="match status" value="1"/>
</dbReference>
<dbReference type="InterPro" id="IPR000719">
    <property type="entry name" value="Prot_kinase_dom"/>
</dbReference>
<dbReference type="EMBL" id="MU250536">
    <property type="protein sequence ID" value="KAG7445537.1"/>
    <property type="molecule type" value="Genomic_DNA"/>
</dbReference>
<dbReference type="RefSeq" id="XP_043039037.1">
    <property type="nucleotide sequence ID" value="XM_043179892.1"/>
</dbReference>
<sequence length="170" mass="19034">MAFSLPVAKCIIRQTLQALQLLHDCGYVHNDIKTNNIMAVLPGSRNRASLSKDIQSYIETHPAETYEPLRLPGLTPEPIVTVKSQLLPDMDLRPDLSNLNIKLIDFGEAEPAGKRLMKSSQPSVFRPPESILGFSWSTPSDIWAVGCIAFELVADYHLFSQEDFDRAMHI</sequence>
<dbReference type="GO" id="GO:0005524">
    <property type="term" value="F:ATP binding"/>
    <property type="evidence" value="ECO:0007669"/>
    <property type="project" value="UniProtKB-KW"/>
</dbReference>
<evidence type="ECO:0000259" key="6">
    <source>
        <dbReference type="PROSITE" id="PS50011"/>
    </source>
</evidence>
<protein>
    <submittedName>
        <fullName evidence="7">Kinase-like protein</fullName>
    </submittedName>
</protein>
<evidence type="ECO:0000256" key="2">
    <source>
        <dbReference type="ARBA" id="ARBA00022679"/>
    </source>
</evidence>
<dbReference type="InterPro" id="IPR011009">
    <property type="entry name" value="Kinase-like_dom_sf"/>
</dbReference>
<keyword evidence="3" id="KW-0547">Nucleotide-binding</keyword>
<organism evidence="7 8">
    <name type="scientific">Guyanagaster necrorhizus</name>
    <dbReference type="NCBI Taxonomy" id="856835"/>
    <lineage>
        <taxon>Eukaryota</taxon>
        <taxon>Fungi</taxon>
        <taxon>Dikarya</taxon>
        <taxon>Basidiomycota</taxon>
        <taxon>Agaricomycotina</taxon>
        <taxon>Agaricomycetes</taxon>
        <taxon>Agaricomycetidae</taxon>
        <taxon>Agaricales</taxon>
        <taxon>Marasmiineae</taxon>
        <taxon>Physalacriaceae</taxon>
        <taxon>Guyanagaster</taxon>
    </lineage>
</organism>
<dbReference type="PROSITE" id="PS50011">
    <property type="entry name" value="PROTEIN_KINASE_DOM"/>
    <property type="match status" value="1"/>
</dbReference>
<evidence type="ECO:0000256" key="1">
    <source>
        <dbReference type="ARBA" id="ARBA00022527"/>
    </source>
</evidence>
<keyword evidence="4 7" id="KW-0418">Kinase</keyword>
<gene>
    <name evidence="7" type="ORF">BT62DRAFT_162390</name>
</gene>
<dbReference type="PANTHER" id="PTHR24058:SF17">
    <property type="entry name" value="HOMEODOMAIN INTERACTING PROTEIN KINASE, ISOFORM D"/>
    <property type="match status" value="1"/>
</dbReference>
<evidence type="ECO:0000256" key="3">
    <source>
        <dbReference type="ARBA" id="ARBA00022741"/>
    </source>
</evidence>
<evidence type="ECO:0000313" key="8">
    <source>
        <dbReference type="Proteomes" id="UP000812287"/>
    </source>
</evidence>
<dbReference type="SUPFAM" id="SSF56112">
    <property type="entry name" value="Protein kinase-like (PK-like)"/>
    <property type="match status" value="1"/>
</dbReference>
<comment type="caution">
    <text evidence="7">The sequence shown here is derived from an EMBL/GenBank/DDBJ whole genome shotgun (WGS) entry which is preliminary data.</text>
</comment>
<keyword evidence="5" id="KW-0067">ATP-binding</keyword>
<reference evidence="7" key="1">
    <citation type="submission" date="2020-11" db="EMBL/GenBank/DDBJ databases">
        <title>Adaptations for nitrogen fixation in a non-lichenized fungal sporocarp promotes dispersal by wood-feeding termites.</title>
        <authorList>
            <consortium name="DOE Joint Genome Institute"/>
            <person name="Koch R.A."/>
            <person name="Yoon G."/>
            <person name="Arayal U."/>
            <person name="Lail K."/>
            <person name="Amirebrahimi M."/>
            <person name="Labutti K."/>
            <person name="Lipzen A."/>
            <person name="Riley R."/>
            <person name="Barry K."/>
            <person name="Henrissat B."/>
            <person name="Grigoriev I.V."/>
            <person name="Herr J.R."/>
            <person name="Aime M.C."/>
        </authorList>
    </citation>
    <scope>NUCLEOTIDE SEQUENCE</scope>
    <source>
        <strain evidence="7">MCA 3950</strain>
    </source>
</reference>
<keyword evidence="1" id="KW-0723">Serine/threonine-protein kinase</keyword>
<dbReference type="GeneID" id="66102188"/>
<evidence type="ECO:0000256" key="5">
    <source>
        <dbReference type="ARBA" id="ARBA00022840"/>
    </source>
</evidence>
<dbReference type="GO" id="GO:0004674">
    <property type="term" value="F:protein serine/threonine kinase activity"/>
    <property type="evidence" value="ECO:0007669"/>
    <property type="project" value="UniProtKB-KW"/>
</dbReference>
<keyword evidence="8" id="KW-1185">Reference proteome</keyword>
<accession>A0A9P8AT54</accession>
<proteinExistence type="predicted"/>
<dbReference type="InterPro" id="IPR050494">
    <property type="entry name" value="Ser_Thr_dual-spec_kinase"/>
</dbReference>
<dbReference type="GO" id="GO:0004713">
    <property type="term" value="F:protein tyrosine kinase activity"/>
    <property type="evidence" value="ECO:0007669"/>
    <property type="project" value="TreeGrafter"/>
</dbReference>
<dbReference type="Gene3D" id="1.10.510.10">
    <property type="entry name" value="Transferase(Phosphotransferase) domain 1"/>
    <property type="match status" value="1"/>
</dbReference>
<feature type="domain" description="Protein kinase" evidence="6">
    <location>
        <begin position="1"/>
        <end position="170"/>
    </location>
</feature>
<evidence type="ECO:0000256" key="4">
    <source>
        <dbReference type="ARBA" id="ARBA00022777"/>
    </source>
</evidence>
<name>A0A9P8AT54_9AGAR</name>
<dbReference type="Proteomes" id="UP000812287">
    <property type="component" value="Unassembled WGS sequence"/>
</dbReference>
<keyword evidence="2" id="KW-0808">Transferase</keyword>
<dbReference type="GO" id="GO:0005737">
    <property type="term" value="C:cytoplasm"/>
    <property type="evidence" value="ECO:0007669"/>
    <property type="project" value="TreeGrafter"/>
</dbReference>
<dbReference type="OrthoDB" id="5979581at2759"/>
<dbReference type="AlphaFoldDB" id="A0A9P8AT54"/>
<evidence type="ECO:0000313" key="7">
    <source>
        <dbReference type="EMBL" id="KAG7445537.1"/>
    </source>
</evidence>
<dbReference type="PANTHER" id="PTHR24058">
    <property type="entry name" value="DUAL SPECIFICITY PROTEIN KINASE"/>
    <property type="match status" value="1"/>
</dbReference>